<feature type="region of interest" description="Disordered" evidence="1">
    <location>
        <begin position="621"/>
        <end position="764"/>
    </location>
</feature>
<gene>
    <name evidence="3" type="ORF">POCULU_LOCUS6393</name>
</gene>
<dbReference type="Proteomes" id="UP000789572">
    <property type="component" value="Unassembled WGS sequence"/>
</dbReference>
<organism evidence="3 4">
    <name type="scientific">Paraglomus occultum</name>
    <dbReference type="NCBI Taxonomy" id="144539"/>
    <lineage>
        <taxon>Eukaryota</taxon>
        <taxon>Fungi</taxon>
        <taxon>Fungi incertae sedis</taxon>
        <taxon>Mucoromycota</taxon>
        <taxon>Glomeromycotina</taxon>
        <taxon>Glomeromycetes</taxon>
        <taxon>Paraglomerales</taxon>
        <taxon>Paraglomeraceae</taxon>
        <taxon>Paraglomus</taxon>
    </lineage>
</organism>
<feature type="compositionally biased region" description="Low complexity" evidence="1">
    <location>
        <begin position="728"/>
        <end position="739"/>
    </location>
</feature>
<feature type="region of interest" description="Disordered" evidence="1">
    <location>
        <begin position="118"/>
        <end position="162"/>
    </location>
</feature>
<feature type="domain" description="Pleckstrin homology" evidence="2">
    <location>
        <begin position="771"/>
        <end position="888"/>
    </location>
</feature>
<feature type="region of interest" description="Disordered" evidence="1">
    <location>
        <begin position="931"/>
        <end position="973"/>
    </location>
</feature>
<feature type="compositionally biased region" description="Polar residues" evidence="1">
    <location>
        <begin position="747"/>
        <end position="764"/>
    </location>
</feature>
<dbReference type="GO" id="GO:0005938">
    <property type="term" value="C:cell cortex"/>
    <property type="evidence" value="ECO:0007669"/>
    <property type="project" value="InterPro"/>
</dbReference>
<evidence type="ECO:0000313" key="4">
    <source>
        <dbReference type="Proteomes" id="UP000789572"/>
    </source>
</evidence>
<comment type="caution">
    <text evidence="3">The sequence shown here is derived from an EMBL/GenBank/DDBJ whole genome shotgun (WGS) entry which is preliminary data.</text>
</comment>
<feature type="compositionally biased region" description="Polar residues" evidence="1">
    <location>
        <begin position="287"/>
        <end position="301"/>
    </location>
</feature>
<feature type="compositionally biased region" description="Low complexity" evidence="1">
    <location>
        <begin position="137"/>
        <end position="151"/>
    </location>
</feature>
<dbReference type="CDD" id="cd13365">
    <property type="entry name" value="PH_PLC_plant-like"/>
    <property type="match status" value="1"/>
</dbReference>
<reference evidence="3" key="1">
    <citation type="submission" date="2021-06" db="EMBL/GenBank/DDBJ databases">
        <authorList>
            <person name="Kallberg Y."/>
            <person name="Tangrot J."/>
            <person name="Rosling A."/>
        </authorList>
    </citation>
    <scope>NUCLEOTIDE SEQUENCE</scope>
    <source>
        <strain evidence="3">IA702</strain>
    </source>
</reference>
<evidence type="ECO:0000256" key="1">
    <source>
        <dbReference type="SAM" id="MobiDB-lite"/>
    </source>
</evidence>
<dbReference type="OrthoDB" id="2149224at2759"/>
<dbReference type="Gene3D" id="1.10.287.1490">
    <property type="match status" value="1"/>
</dbReference>
<feature type="compositionally biased region" description="Polar residues" evidence="1">
    <location>
        <begin position="651"/>
        <end position="667"/>
    </location>
</feature>
<dbReference type="PANTHER" id="PTHR28190:SF1">
    <property type="entry name" value="NUCLEAR MIGRATION PROTEIN NUM1"/>
    <property type="match status" value="1"/>
</dbReference>
<dbReference type="SUPFAM" id="SSF50729">
    <property type="entry name" value="PH domain-like"/>
    <property type="match status" value="1"/>
</dbReference>
<feature type="compositionally biased region" description="Basic and acidic residues" evidence="1">
    <location>
        <begin position="711"/>
        <end position="726"/>
    </location>
</feature>
<feature type="non-terminal residue" evidence="3">
    <location>
        <position position="973"/>
    </location>
</feature>
<dbReference type="AlphaFoldDB" id="A0A9N9BUX2"/>
<protein>
    <submittedName>
        <fullName evidence="3">7701_t:CDS:1</fullName>
    </submittedName>
</protein>
<feature type="region of interest" description="Disordered" evidence="1">
    <location>
        <begin position="498"/>
        <end position="523"/>
    </location>
</feature>
<feature type="region of interest" description="Disordered" evidence="1">
    <location>
        <begin position="360"/>
        <end position="424"/>
    </location>
</feature>
<accession>A0A9N9BUX2</accession>
<feature type="region of interest" description="Disordered" evidence="1">
    <location>
        <begin position="1"/>
        <end position="36"/>
    </location>
</feature>
<dbReference type="PANTHER" id="PTHR28190">
    <property type="entry name" value="NUCLEAR MIGRATION PROTEIN NUM1"/>
    <property type="match status" value="1"/>
</dbReference>
<dbReference type="Pfam" id="PF12814">
    <property type="entry name" value="Mcp5_PH"/>
    <property type="match status" value="1"/>
</dbReference>
<keyword evidence="4" id="KW-1185">Reference proteome</keyword>
<feature type="compositionally biased region" description="Polar residues" evidence="1">
    <location>
        <begin position="118"/>
        <end position="136"/>
    </location>
</feature>
<dbReference type="GO" id="GO:0015631">
    <property type="term" value="F:tubulin binding"/>
    <property type="evidence" value="ECO:0007669"/>
    <property type="project" value="TreeGrafter"/>
</dbReference>
<name>A0A9N9BUX2_9GLOM</name>
<dbReference type="Gene3D" id="2.30.29.30">
    <property type="entry name" value="Pleckstrin-homology domain (PH domain)/Phosphotyrosine-binding domain (PTB)"/>
    <property type="match status" value="1"/>
</dbReference>
<dbReference type="GO" id="GO:0000226">
    <property type="term" value="P:microtubule cytoskeleton organization"/>
    <property type="evidence" value="ECO:0007669"/>
    <property type="project" value="TreeGrafter"/>
</dbReference>
<dbReference type="InterPro" id="IPR053005">
    <property type="entry name" value="Nuclear_Pos-Cytoskel_Interact"/>
</dbReference>
<feature type="region of interest" description="Disordered" evidence="1">
    <location>
        <begin position="278"/>
        <end position="303"/>
    </location>
</feature>
<dbReference type="GO" id="GO:0032065">
    <property type="term" value="P:maintenance of protein location in cell cortex"/>
    <property type="evidence" value="ECO:0007669"/>
    <property type="project" value="InterPro"/>
</dbReference>
<feature type="compositionally biased region" description="Basic and acidic residues" evidence="1">
    <location>
        <begin position="1"/>
        <end position="11"/>
    </location>
</feature>
<evidence type="ECO:0000313" key="3">
    <source>
        <dbReference type="EMBL" id="CAG8579039.1"/>
    </source>
</evidence>
<sequence>MANIDNGDRGDTNGMVSNSTPDIVVSSSSSRRSAYLGNPQTSAQYIQQLQEQLKDKIKQTQLTAALGQDLLVQQEAIRKRIEELEQIEGDVPPELKSKLNELEEAAKALDARTQNLEGASTSATNVGHAPLTSTPPASEASALSQQAANPSRNRRQRNANRNHDMEFATSIGQKALKSENYSLYGEIQSLEGQIKELNDNIDKLQKDLKKGEKALASATDLIEQLKAKEAKLTNQLDDYKKRHDEAMSNNRKLRAAMKREIESLERVNEELRKELDKYKVPKKPSASAASGTEATDAQSPGHTVEFVKETVEIRDTTMEALQNAQKMIAQMKITLQKEKNEKLEIKELLQAREEEIESLRNNLDFGHDPASRNRRRDKAAEEDDVLSDDVMSHDGYDDENINKNNRPSSDMFRRGPPITRNGSNRSFRRTKLLLDGQVEEQDEEDMLAMERDELITGEVIKRDADGNVIPQSTESYEGLDPNEVQAERAAALSLLTKGKSPTEQLANSEARHDRQSSVGSFDSTAESFASAKESNAASVSRRGSAMSLRRESAFIPSRGSKAVSAVGGSKRGADEVKTFADAETQTDLAKLEIGTQTIDSLDYPMYDETRFTLDLSSKANARGKGSINSTDVPPRPPFGPPEETLRRANSVFLSRPTSPLSRNSTVSMDKDGNLIISNGMTSDGVPQYKSVPPIQSLAAQGSRSVPGAEEITPKVDGRPMSPDHKHSPSSVSTSSTDSTATEKSRPLSGSSVADLTTGTENMFRSGTDPTVIQFITQTMIGEFMHKYTRRKFGTPAKRNRRFFWVHPFTKILYWSDKDPGGRDGDSKVQVQAAYIAGVRQENDSNPFPRDLYGKSIVVMTRGGREVKFTAKDKERHDLWYQALHHLVNDAADTGMRSRAGSDELHLDNETTSPNGTLRSNNLQREIKKKSSFSQIKDFLRRDRQSGTQSPHHLSHEADLNKQPPMGATSRDVP</sequence>
<proteinExistence type="predicted"/>
<evidence type="ECO:0000259" key="2">
    <source>
        <dbReference type="Pfam" id="PF12814"/>
    </source>
</evidence>
<dbReference type="GO" id="GO:0005543">
    <property type="term" value="F:phospholipid binding"/>
    <property type="evidence" value="ECO:0007669"/>
    <property type="project" value="InterPro"/>
</dbReference>
<dbReference type="InterPro" id="IPR011993">
    <property type="entry name" value="PH-like_dom_sf"/>
</dbReference>
<dbReference type="EMBL" id="CAJVPJ010001163">
    <property type="protein sequence ID" value="CAG8579039.1"/>
    <property type="molecule type" value="Genomic_DNA"/>
</dbReference>
<dbReference type="InterPro" id="IPR024774">
    <property type="entry name" value="PH_dom-Mcp5-type"/>
</dbReference>
<dbReference type="GO" id="GO:0005739">
    <property type="term" value="C:mitochondrion"/>
    <property type="evidence" value="ECO:0007669"/>
    <property type="project" value="TreeGrafter"/>
</dbReference>